<evidence type="ECO:0000313" key="1">
    <source>
        <dbReference type="EMBL" id="KAB2935337.1"/>
    </source>
</evidence>
<protein>
    <submittedName>
        <fullName evidence="1">Uncharacterized protein</fullName>
    </submittedName>
</protein>
<comment type="caution">
    <text evidence="1">The sequence shown here is derived from an EMBL/GenBank/DDBJ whole genome shotgun (WGS) entry which is preliminary data.</text>
</comment>
<evidence type="ECO:0000313" key="2">
    <source>
        <dbReference type="Proteomes" id="UP000460298"/>
    </source>
</evidence>
<name>A0A833H588_9LEPT</name>
<organism evidence="1 2">
    <name type="scientific">Leptonema illini</name>
    <dbReference type="NCBI Taxonomy" id="183"/>
    <lineage>
        <taxon>Bacteria</taxon>
        <taxon>Pseudomonadati</taxon>
        <taxon>Spirochaetota</taxon>
        <taxon>Spirochaetia</taxon>
        <taxon>Leptospirales</taxon>
        <taxon>Leptospiraceae</taxon>
        <taxon>Leptonema</taxon>
    </lineage>
</organism>
<dbReference type="Proteomes" id="UP000460298">
    <property type="component" value="Unassembled WGS sequence"/>
</dbReference>
<proteinExistence type="predicted"/>
<gene>
    <name evidence="1" type="ORF">F9K24_01010</name>
</gene>
<reference evidence="1 2" key="1">
    <citation type="submission" date="2019-10" db="EMBL/GenBank/DDBJ databases">
        <title>Extracellular Electron Transfer in a Candidatus Methanoperedens spp. Enrichment Culture.</title>
        <authorList>
            <person name="Berger S."/>
            <person name="Rangel Shaw D."/>
            <person name="Berben T."/>
            <person name="In 'T Zandt M."/>
            <person name="Frank J."/>
            <person name="Reimann J."/>
            <person name="Jetten M.S.M."/>
            <person name="Welte C.U."/>
        </authorList>
    </citation>
    <scope>NUCLEOTIDE SEQUENCE [LARGE SCALE GENOMIC DNA]</scope>
    <source>
        <strain evidence="1">SB12</strain>
    </source>
</reference>
<accession>A0A833H588</accession>
<dbReference type="EMBL" id="WBUI01000001">
    <property type="protein sequence ID" value="KAB2935337.1"/>
    <property type="molecule type" value="Genomic_DNA"/>
</dbReference>
<sequence>MIHKRWLVHVSKTAAAMFCGYRFHLHQDHFHSGSYKLDLKNLTVLLDGEEIPPPPLFREISEYFHAETERNRIKMNDVHQALMTIHIRFAYSHNPLKAGTAFLTRLFKRPNSLTISIAGQVSLKVRALSTDFTFDDQINVY</sequence>
<dbReference type="AlphaFoldDB" id="A0A833H588"/>